<name>A0A085WI29_9BACT</name>
<proteinExistence type="predicted"/>
<accession>A0A085WI29</accession>
<dbReference type="EMBL" id="JMCB01000008">
    <property type="protein sequence ID" value="KFE67429.1"/>
    <property type="molecule type" value="Genomic_DNA"/>
</dbReference>
<feature type="transmembrane region" description="Helical" evidence="1">
    <location>
        <begin position="20"/>
        <end position="46"/>
    </location>
</feature>
<keyword evidence="4" id="KW-1185">Reference proteome</keyword>
<sequence>MLFSRVDEAIDWIRTHKAEVALGMVVIIAGTAFVITTGGTGALILAPLAL</sequence>
<comment type="caution">
    <text evidence="2">The sequence shown here is derived from an EMBL/GenBank/DDBJ whole genome shotgun (WGS) entry which is preliminary data.</text>
</comment>
<gene>
    <name evidence="2" type="ORF">DB31_8695</name>
    <name evidence="3" type="ORF">DB31_8782</name>
</gene>
<reference evidence="2 4" key="1">
    <citation type="submission" date="2014-04" db="EMBL/GenBank/DDBJ databases">
        <title>Genome assembly of Hyalangium minutum DSM 14724.</title>
        <authorList>
            <person name="Sharma G."/>
            <person name="Subramanian S."/>
        </authorList>
    </citation>
    <scope>NUCLEOTIDE SEQUENCE [LARGE SCALE GENOMIC DNA]</scope>
    <source>
        <strain evidence="2 4">DSM 14724</strain>
    </source>
</reference>
<dbReference type="EMBL" id="JMCB01000008">
    <property type="protein sequence ID" value="KFE67342.1"/>
    <property type="molecule type" value="Genomic_DNA"/>
</dbReference>
<dbReference type="AlphaFoldDB" id="A0A085WI29"/>
<dbReference type="STRING" id="394096.DB31_8695"/>
<organism evidence="2 4">
    <name type="scientific">Hyalangium minutum</name>
    <dbReference type="NCBI Taxonomy" id="394096"/>
    <lineage>
        <taxon>Bacteria</taxon>
        <taxon>Pseudomonadati</taxon>
        <taxon>Myxococcota</taxon>
        <taxon>Myxococcia</taxon>
        <taxon>Myxococcales</taxon>
        <taxon>Cystobacterineae</taxon>
        <taxon>Archangiaceae</taxon>
        <taxon>Hyalangium</taxon>
    </lineage>
</organism>
<evidence type="ECO:0000256" key="1">
    <source>
        <dbReference type="SAM" id="Phobius"/>
    </source>
</evidence>
<protein>
    <submittedName>
        <fullName evidence="2">Uncharacterized protein</fullName>
    </submittedName>
</protein>
<keyword evidence="1" id="KW-0472">Membrane</keyword>
<keyword evidence="1" id="KW-1133">Transmembrane helix</keyword>
<dbReference type="Proteomes" id="UP000028725">
    <property type="component" value="Unassembled WGS sequence"/>
</dbReference>
<evidence type="ECO:0000313" key="2">
    <source>
        <dbReference type="EMBL" id="KFE67342.1"/>
    </source>
</evidence>
<evidence type="ECO:0000313" key="3">
    <source>
        <dbReference type="EMBL" id="KFE67429.1"/>
    </source>
</evidence>
<evidence type="ECO:0000313" key="4">
    <source>
        <dbReference type="Proteomes" id="UP000028725"/>
    </source>
</evidence>
<keyword evidence="1" id="KW-0812">Transmembrane</keyword>